<dbReference type="GO" id="GO:0004185">
    <property type="term" value="F:serine-type carboxypeptidase activity"/>
    <property type="evidence" value="ECO:0007669"/>
    <property type="project" value="InterPro"/>
</dbReference>
<keyword evidence="2" id="KW-1133">Transmembrane helix</keyword>
<proteinExistence type="inferred from homology"/>
<dbReference type="GO" id="GO:0016747">
    <property type="term" value="F:acyltransferase activity, transferring groups other than amino-acyl groups"/>
    <property type="evidence" value="ECO:0007669"/>
    <property type="project" value="TreeGrafter"/>
</dbReference>
<keyword evidence="2" id="KW-0472">Membrane</keyword>
<dbReference type="Gene3D" id="3.40.50.12670">
    <property type="match status" value="1"/>
</dbReference>
<name>A0AA35Z820_LACSI</name>
<keyword evidence="2" id="KW-0812">Transmembrane</keyword>
<protein>
    <recommendedName>
        <fullName evidence="5">Carboxypeptidase</fullName>
    </recommendedName>
</protein>
<keyword evidence="4" id="KW-1185">Reference proteome</keyword>
<accession>A0AA35Z820</accession>
<gene>
    <name evidence="3" type="ORF">LSALG_LOCUS26411</name>
</gene>
<dbReference type="Gene3D" id="3.40.50.1820">
    <property type="entry name" value="alpha/beta hydrolase"/>
    <property type="match status" value="1"/>
</dbReference>
<reference evidence="3" key="1">
    <citation type="submission" date="2023-04" db="EMBL/GenBank/DDBJ databases">
        <authorList>
            <person name="Vijverberg K."/>
            <person name="Xiong W."/>
            <person name="Schranz E."/>
        </authorList>
    </citation>
    <scope>NUCLEOTIDE SEQUENCE</scope>
</reference>
<dbReference type="InterPro" id="IPR001563">
    <property type="entry name" value="Peptidase_S10"/>
</dbReference>
<comment type="similarity">
    <text evidence="1">Belongs to the peptidase S10 family.</text>
</comment>
<evidence type="ECO:0000256" key="2">
    <source>
        <dbReference type="SAM" id="Phobius"/>
    </source>
</evidence>
<dbReference type="AlphaFoldDB" id="A0AA35Z820"/>
<dbReference type="SUPFAM" id="SSF53474">
    <property type="entry name" value="alpha/beta-Hydrolases"/>
    <property type="match status" value="1"/>
</dbReference>
<evidence type="ECO:0000313" key="4">
    <source>
        <dbReference type="Proteomes" id="UP001177003"/>
    </source>
</evidence>
<dbReference type="FunFam" id="3.40.50.12670:FF:000002">
    <property type="entry name" value="Carboxypeptidase"/>
    <property type="match status" value="1"/>
</dbReference>
<dbReference type="PANTHER" id="PTHR11802:SF224">
    <property type="entry name" value="SERINE CARBOXYPEPTIDASE-LIKE 7 ISOFORM X1"/>
    <property type="match status" value="1"/>
</dbReference>
<dbReference type="Pfam" id="PF00450">
    <property type="entry name" value="Peptidase_S10"/>
    <property type="match status" value="1"/>
</dbReference>
<dbReference type="Proteomes" id="UP001177003">
    <property type="component" value="Chromosome 5"/>
</dbReference>
<dbReference type="InterPro" id="IPR029058">
    <property type="entry name" value="AB_hydrolase_fold"/>
</dbReference>
<dbReference type="GO" id="GO:0019748">
    <property type="term" value="P:secondary metabolic process"/>
    <property type="evidence" value="ECO:0007669"/>
    <property type="project" value="TreeGrafter"/>
</dbReference>
<organism evidence="3 4">
    <name type="scientific">Lactuca saligna</name>
    <name type="common">Willowleaf lettuce</name>
    <dbReference type="NCBI Taxonomy" id="75948"/>
    <lineage>
        <taxon>Eukaryota</taxon>
        <taxon>Viridiplantae</taxon>
        <taxon>Streptophyta</taxon>
        <taxon>Embryophyta</taxon>
        <taxon>Tracheophyta</taxon>
        <taxon>Spermatophyta</taxon>
        <taxon>Magnoliopsida</taxon>
        <taxon>eudicotyledons</taxon>
        <taxon>Gunneridae</taxon>
        <taxon>Pentapetalae</taxon>
        <taxon>asterids</taxon>
        <taxon>campanulids</taxon>
        <taxon>Asterales</taxon>
        <taxon>Asteraceae</taxon>
        <taxon>Cichorioideae</taxon>
        <taxon>Cichorieae</taxon>
        <taxon>Lactucinae</taxon>
        <taxon>Lactuca</taxon>
    </lineage>
</organism>
<evidence type="ECO:0000256" key="1">
    <source>
        <dbReference type="ARBA" id="ARBA00009431"/>
    </source>
</evidence>
<sequence>MKPRSQSHLQPLSLFNGFNIPFLLFYVFILLVSSKLIESGFMVKTLPGWLGDLPFTLETGYVGVGESNDVQLFYYFIESEGNPKNDPLILWLTGGPGCSALSTILYEIGPFTFNYANSTLEKPMLDINPHSWTKVANIVFLDQPAGTGFSYAKTLDAYITNDTLSSMHAYDFLRKWLVDHPKFLNNPFYLGGESYMGIVGPMIIQEIYKGNEVGEGPKINIKGYMLGNPLTDTSSDCNSRIPFVHRVGLLSDQIYKSTKENCHGEYINVNPDNNRCINDLQVVDKCIGRINKPQILEPACDTSNTLKSDLFRRRLRSLDKASMDIWSLTQVQIQGCRDDHYLFSYVWANRRDVREALHIDEEFDKIEWVRCNETLFFYIDKEPISYTHNVLNTVPYHRHLANKNCRALVYSGDHDMVHPYLGTMKWIESLNLLVVNDWRPWFFDKQVAGYTMKYSHHEYNLTFATLKGGGHTAPEYKPKECFNMLIMWLANDAL</sequence>
<evidence type="ECO:0000313" key="3">
    <source>
        <dbReference type="EMBL" id="CAI9287017.1"/>
    </source>
</evidence>
<dbReference type="PANTHER" id="PTHR11802">
    <property type="entry name" value="SERINE PROTEASE FAMILY S10 SERINE CARBOXYPEPTIDASE"/>
    <property type="match status" value="1"/>
</dbReference>
<dbReference type="FunFam" id="3.40.50.1820:FF:000072">
    <property type="entry name" value="Serine carboxypeptidase-like 19"/>
    <property type="match status" value="1"/>
</dbReference>
<dbReference type="EMBL" id="OX465081">
    <property type="protein sequence ID" value="CAI9287017.1"/>
    <property type="molecule type" value="Genomic_DNA"/>
</dbReference>
<dbReference type="GO" id="GO:0006508">
    <property type="term" value="P:proteolysis"/>
    <property type="evidence" value="ECO:0007669"/>
    <property type="project" value="InterPro"/>
</dbReference>
<feature type="transmembrane region" description="Helical" evidence="2">
    <location>
        <begin position="12"/>
        <end position="32"/>
    </location>
</feature>
<dbReference type="PRINTS" id="PR00724">
    <property type="entry name" value="CRBOXYPTASEC"/>
</dbReference>
<evidence type="ECO:0008006" key="5">
    <source>
        <dbReference type="Google" id="ProtNLM"/>
    </source>
</evidence>